<name>A0A0B7A7Z2_9EUPU</name>
<accession>A0A0B7A7Z2</accession>
<organism evidence="1">
    <name type="scientific">Arion vulgaris</name>
    <dbReference type="NCBI Taxonomy" id="1028688"/>
    <lineage>
        <taxon>Eukaryota</taxon>
        <taxon>Metazoa</taxon>
        <taxon>Spiralia</taxon>
        <taxon>Lophotrochozoa</taxon>
        <taxon>Mollusca</taxon>
        <taxon>Gastropoda</taxon>
        <taxon>Heterobranchia</taxon>
        <taxon>Euthyneura</taxon>
        <taxon>Panpulmonata</taxon>
        <taxon>Eupulmonata</taxon>
        <taxon>Stylommatophora</taxon>
        <taxon>Helicina</taxon>
        <taxon>Arionoidea</taxon>
        <taxon>Arionidae</taxon>
        <taxon>Arion</taxon>
    </lineage>
</organism>
<dbReference type="AlphaFoldDB" id="A0A0B7A7Z2"/>
<protein>
    <submittedName>
        <fullName evidence="1">Uncharacterized protein</fullName>
    </submittedName>
</protein>
<dbReference type="EMBL" id="HACG01029256">
    <property type="protein sequence ID" value="CEK76121.1"/>
    <property type="molecule type" value="Transcribed_RNA"/>
</dbReference>
<proteinExistence type="predicted"/>
<evidence type="ECO:0000313" key="1">
    <source>
        <dbReference type="EMBL" id="CEK76121.1"/>
    </source>
</evidence>
<reference evidence="1" key="1">
    <citation type="submission" date="2014-12" db="EMBL/GenBank/DDBJ databases">
        <title>Insight into the proteome of Arion vulgaris.</title>
        <authorList>
            <person name="Aradska J."/>
            <person name="Bulat T."/>
            <person name="Smidak R."/>
            <person name="Sarate P."/>
            <person name="Gangsoo J."/>
            <person name="Sialana F."/>
            <person name="Bilban M."/>
            <person name="Lubec G."/>
        </authorList>
    </citation>
    <scope>NUCLEOTIDE SEQUENCE</scope>
    <source>
        <tissue evidence="1">Skin</tissue>
    </source>
</reference>
<sequence>MLLCCGGFDIIADEDCDQVAQTSLHIVVTIQDEQQAVSVQICFHFNVDSSKECGVSCPGDHKDCKESVYLSV</sequence>
<gene>
    <name evidence="1" type="primary">ORF98560</name>
</gene>